<dbReference type="InterPro" id="IPR036390">
    <property type="entry name" value="WH_DNA-bd_sf"/>
</dbReference>
<keyword evidence="6" id="KW-1185">Reference proteome</keyword>
<dbReference type="GO" id="GO:0003677">
    <property type="term" value="F:DNA binding"/>
    <property type="evidence" value="ECO:0007669"/>
    <property type="project" value="UniProtKB-KW"/>
</dbReference>
<evidence type="ECO:0000256" key="3">
    <source>
        <dbReference type="ARBA" id="ARBA00023163"/>
    </source>
</evidence>
<dbReference type="SUPFAM" id="SSF46785">
    <property type="entry name" value="Winged helix' DNA-binding domain"/>
    <property type="match status" value="1"/>
</dbReference>
<dbReference type="PANTHER" id="PTHR42756">
    <property type="entry name" value="TRANSCRIPTIONAL REGULATOR, MARR"/>
    <property type="match status" value="1"/>
</dbReference>
<evidence type="ECO:0000256" key="1">
    <source>
        <dbReference type="ARBA" id="ARBA00023015"/>
    </source>
</evidence>
<dbReference type="GO" id="GO:0003700">
    <property type="term" value="F:DNA-binding transcription factor activity"/>
    <property type="evidence" value="ECO:0007669"/>
    <property type="project" value="InterPro"/>
</dbReference>
<keyword evidence="3" id="KW-0804">Transcription</keyword>
<dbReference type="EMBL" id="QFRJ01000018">
    <property type="protein sequence ID" value="PWH81358.1"/>
    <property type="molecule type" value="Genomic_DNA"/>
</dbReference>
<dbReference type="PRINTS" id="PR00598">
    <property type="entry name" value="HTHMARR"/>
</dbReference>
<keyword evidence="1" id="KW-0805">Transcription regulation</keyword>
<gene>
    <name evidence="5" type="ORF">DIT68_15125</name>
</gene>
<dbReference type="PANTHER" id="PTHR42756:SF1">
    <property type="entry name" value="TRANSCRIPTIONAL REPRESSOR OF EMRAB OPERON"/>
    <property type="match status" value="1"/>
</dbReference>
<dbReference type="Gene3D" id="1.10.10.10">
    <property type="entry name" value="Winged helix-like DNA-binding domain superfamily/Winged helix DNA-binding domain"/>
    <property type="match status" value="1"/>
</dbReference>
<dbReference type="SMART" id="SM00347">
    <property type="entry name" value="HTH_MARR"/>
    <property type="match status" value="1"/>
</dbReference>
<feature type="domain" description="HTH marR-type" evidence="4">
    <location>
        <begin position="5"/>
        <end position="141"/>
    </location>
</feature>
<evidence type="ECO:0000256" key="2">
    <source>
        <dbReference type="ARBA" id="ARBA00023125"/>
    </source>
</evidence>
<keyword evidence="2" id="KW-0238">DNA-binding</keyword>
<evidence type="ECO:0000259" key="4">
    <source>
        <dbReference type="PROSITE" id="PS50995"/>
    </source>
</evidence>
<proteinExistence type="predicted"/>
<protein>
    <recommendedName>
        <fullName evidence="4">HTH marR-type domain-containing protein</fullName>
    </recommendedName>
</protein>
<dbReference type="RefSeq" id="WP_109360663.1">
    <property type="nucleotide sequence ID" value="NZ_QFRJ01000018.1"/>
</dbReference>
<dbReference type="Pfam" id="PF01047">
    <property type="entry name" value="MarR"/>
    <property type="match status" value="1"/>
</dbReference>
<evidence type="ECO:0000313" key="6">
    <source>
        <dbReference type="Proteomes" id="UP000245370"/>
    </source>
</evidence>
<dbReference type="PROSITE" id="PS50995">
    <property type="entry name" value="HTH_MARR_2"/>
    <property type="match status" value="1"/>
</dbReference>
<dbReference type="AlphaFoldDB" id="A0A2U2X0Q3"/>
<dbReference type="InterPro" id="IPR036388">
    <property type="entry name" value="WH-like_DNA-bd_sf"/>
</dbReference>
<dbReference type="Proteomes" id="UP000245370">
    <property type="component" value="Unassembled WGS sequence"/>
</dbReference>
<organism evidence="5 6">
    <name type="scientific">Brumimicrobium oceani</name>
    <dbReference type="NCBI Taxonomy" id="2100725"/>
    <lineage>
        <taxon>Bacteria</taxon>
        <taxon>Pseudomonadati</taxon>
        <taxon>Bacteroidota</taxon>
        <taxon>Flavobacteriia</taxon>
        <taxon>Flavobacteriales</taxon>
        <taxon>Crocinitomicaceae</taxon>
        <taxon>Brumimicrobium</taxon>
    </lineage>
</organism>
<reference evidence="5 6" key="1">
    <citation type="submission" date="2018-05" db="EMBL/GenBank/DDBJ databases">
        <title>Brumimicrobium oceani sp. nov., isolated from coastal sediment.</title>
        <authorList>
            <person name="Kou Y."/>
        </authorList>
    </citation>
    <scope>NUCLEOTIDE SEQUENCE [LARGE SCALE GENOMIC DNA]</scope>
    <source>
        <strain evidence="5 6">C305</strain>
    </source>
</reference>
<evidence type="ECO:0000313" key="5">
    <source>
        <dbReference type="EMBL" id="PWH81358.1"/>
    </source>
</evidence>
<name>A0A2U2X0Q3_9FLAO</name>
<accession>A0A2U2X0Q3</accession>
<sequence length="156" mass="18112">MKKQITPLGRLFVVLTKNYLSVFSAKLKDLPIDKYFYPFWVISNNDGEITSKRLAEILQTDKVLVVRILKYLMENGFIEKLKHPNDKRSFLLHVTKYGKEYVPIIEKALIETDQEFTSVLSKSTKDLVLSEITDLANKVGPIDGERIVFDYKRLNK</sequence>
<dbReference type="InterPro" id="IPR000835">
    <property type="entry name" value="HTH_MarR-typ"/>
</dbReference>
<comment type="caution">
    <text evidence="5">The sequence shown here is derived from an EMBL/GenBank/DDBJ whole genome shotgun (WGS) entry which is preliminary data.</text>
</comment>
<dbReference type="OrthoDB" id="5327581at2"/>
<reference evidence="5 6" key="2">
    <citation type="submission" date="2018-05" db="EMBL/GenBank/DDBJ databases">
        <authorList>
            <person name="Lanie J.A."/>
            <person name="Ng W.-L."/>
            <person name="Kazmierczak K.M."/>
            <person name="Andrzejewski T.M."/>
            <person name="Davidsen T.M."/>
            <person name="Wayne K.J."/>
            <person name="Tettelin H."/>
            <person name="Glass J.I."/>
            <person name="Rusch D."/>
            <person name="Podicherti R."/>
            <person name="Tsui H.-C.T."/>
            <person name="Winkler M.E."/>
        </authorList>
    </citation>
    <scope>NUCLEOTIDE SEQUENCE [LARGE SCALE GENOMIC DNA]</scope>
    <source>
        <strain evidence="5 6">C305</strain>
    </source>
</reference>